<evidence type="ECO:0000259" key="2">
    <source>
        <dbReference type="PROSITE" id="PS50883"/>
    </source>
</evidence>
<dbReference type="InterPro" id="IPR000014">
    <property type="entry name" value="PAS"/>
</dbReference>
<dbReference type="Pfam" id="PF00990">
    <property type="entry name" value="GGDEF"/>
    <property type="match status" value="1"/>
</dbReference>
<dbReference type="SUPFAM" id="SSF55073">
    <property type="entry name" value="Nucleotide cyclase"/>
    <property type="match status" value="1"/>
</dbReference>
<evidence type="ECO:0000259" key="1">
    <source>
        <dbReference type="PROSITE" id="PS50113"/>
    </source>
</evidence>
<protein>
    <submittedName>
        <fullName evidence="4">PAS domain S-box-containing protein/diguanylate cyclase (GGDEF) domain-containing protein</fullName>
    </submittedName>
</protein>
<dbReference type="CDD" id="cd01948">
    <property type="entry name" value="EAL"/>
    <property type="match status" value="1"/>
</dbReference>
<feature type="domain" description="GGDEF" evidence="3">
    <location>
        <begin position="385"/>
        <end position="518"/>
    </location>
</feature>
<sequence length="791" mass="88691">MMARLLDLPARTTSLSADEWRQVILAEDLPAVESAVAASVDARCPFNLEYRVKTPRGRIVWLLVRGTFLRDEQGNPLQVTGVSVDITEKKKAEEAARAGEERYRLLTDLNPDGIVVYQDRRYVYANPAAAHIHQVAGAAELIGRSGFDFFEPEAVKTIDESVTLLLEQGLPAPLATLRARRPDGSVAHLQATFGKVTWEGRPAVQITVRDITEHKRLREKLRITNERLKLAVEGTGEGIWDWDLVTDTCSLSANLRRILGWEEKGPGPERISWRTLIHPDDFPNVDAAFRSCIKGDSPAYECEFRIKAADGQWKWVAGRGVVVEWNQRGNPTAMTGTISDITVRKKFEEQIWRYANIDALTGLPNRRMFRDRLDAEIRKAQRTSKELALLFLDMDGFKQVNDVFGHESGDLLLLEAAHRIHGCVRESDIVARLGGDEFTVVLTNLDDLDHVEYLCRKVLDRLAEPFSIGAHYAYVTASIGVALYPMDGPGSEDLVRKADQAMYAAKAAGKNQFSYFTESMDEKAHAKLSLSTELRQAIAKGQLFLHFQPVVHLRDGHILKAEALLRWRHPRLGMIEPSRFIPVAEESGMMGPIGDWVFREAATCAKRWSECTGTIFQIAVNKSPVQFMPRCLESDWLGYLQELELPGESLVIEITEGMLLNPAPSVTSKLLQYRDAGIQVAIDDFGTGYSSMSYLHQFHIDYLKIDRSFVHDIATNPVHRTIAETIIVMAHKLGLSVIAEGIETRTQKEILQQAGCDYGQGFYFSHPVPEEQLTRMLASRPTTPGHRDPPG</sequence>
<dbReference type="PROSITE" id="PS50113">
    <property type="entry name" value="PAC"/>
    <property type="match status" value="2"/>
</dbReference>
<dbReference type="Pfam" id="PF08447">
    <property type="entry name" value="PAS_3"/>
    <property type="match status" value="2"/>
</dbReference>
<dbReference type="Proteomes" id="UP000198284">
    <property type="component" value="Unassembled WGS sequence"/>
</dbReference>
<dbReference type="InterPro" id="IPR001610">
    <property type="entry name" value="PAC"/>
</dbReference>
<dbReference type="SMART" id="SM00267">
    <property type="entry name" value="GGDEF"/>
    <property type="match status" value="1"/>
</dbReference>
<dbReference type="CDD" id="cd01949">
    <property type="entry name" value="GGDEF"/>
    <property type="match status" value="1"/>
</dbReference>
<gene>
    <name evidence="4" type="ORF">SAMN06265795_13120</name>
</gene>
<dbReference type="PROSITE" id="PS50883">
    <property type="entry name" value="EAL"/>
    <property type="match status" value="1"/>
</dbReference>
<dbReference type="InterPro" id="IPR013655">
    <property type="entry name" value="PAS_fold_3"/>
</dbReference>
<keyword evidence="5" id="KW-1185">Reference proteome</keyword>
<dbReference type="NCBIfam" id="TIGR00254">
    <property type="entry name" value="GGDEF"/>
    <property type="match status" value="1"/>
</dbReference>
<dbReference type="GO" id="GO:0003824">
    <property type="term" value="F:catalytic activity"/>
    <property type="evidence" value="ECO:0007669"/>
    <property type="project" value="UniProtKB-ARBA"/>
</dbReference>
<dbReference type="PANTHER" id="PTHR44757:SF2">
    <property type="entry name" value="BIOFILM ARCHITECTURE MAINTENANCE PROTEIN MBAA"/>
    <property type="match status" value="1"/>
</dbReference>
<dbReference type="SMART" id="SM00052">
    <property type="entry name" value="EAL"/>
    <property type="match status" value="1"/>
</dbReference>
<dbReference type="InterPro" id="IPR001633">
    <property type="entry name" value="EAL_dom"/>
</dbReference>
<dbReference type="Gene3D" id="3.30.450.20">
    <property type="entry name" value="PAS domain"/>
    <property type="match status" value="3"/>
</dbReference>
<feature type="domain" description="EAL" evidence="2">
    <location>
        <begin position="527"/>
        <end position="781"/>
    </location>
</feature>
<reference evidence="4 5" key="1">
    <citation type="submission" date="2017-06" db="EMBL/GenBank/DDBJ databases">
        <authorList>
            <person name="Kim H.J."/>
            <person name="Triplett B.A."/>
        </authorList>
    </citation>
    <scope>NUCLEOTIDE SEQUENCE [LARGE SCALE GENOMIC DNA]</scope>
    <source>
        <strain evidence="4 5">U15</strain>
    </source>
</reference>
<dbReference type="Gene3D" id="3.20.20.450">
    <property type="entry name" value="EAL domain"/>
    <property type="match status" value="1"/>
</dbReference>
<evidence type="ECO:0000313" key="5">
    <source>
        <dbReference type="Proteomes" id="UP000198284"/>
    </source>
</evidence>
<name>A0A239M4C1_9BURK</name>
<dbReference type="FunFam" id="3.30.70.270:FF:000001">
    <property type="entry name" value="Diguanylate cyclase domain protein"/>
    <property type="match status" value="1"/>
</dbReference>
<dbReference type="AlphaFoldDB" id="A0A239M4C1"/>
<dbReference type="PROSITE" id="PS50887">
    <property type="entry name" value="GGDEF"/>
    <property type="match status" value="1"/>
</dbReference>
<dbReference type="InterPro" id="IPR043128">
    <property type="entry name" value="Rev_trsase/Diguanyl_cyclase"/>
</dbReference>
<feature type="domain" description="PAC" evidence="1">
    <location>
        <begin position="300"/>
        <end position="353"/>
    </location>
</feature>
<dbReference type="Pfam" id="PF13426">
    <property type="entry name" value="PAS_9"/>
    <property type="match status" value="1"/>
</dbReference>
<dbReference type="SMART" id="SM00086">
    <property type="entry name" value="PAC"/>
    <property type="match status" value="3"/>
</dbReference>
<dbReference type="InterPro" id="IPR052155">
    <property type="entry name" value="Biofilm_reg_signaling"/>
</dbReference>
<dbReference type="Gene3D" id="3.30.70.270">
    <property type="match status" value="1"/>
</dbReference>
<dbReference type="SUPFAM" id="SSF55785">
    <property type="entry name" value="PYP-like sensor domain (PAS domain)"/>
    <property type="match status" value="3"/>
</dbReference>
<dbReference type="Pfam" id="PF00563">
    <property type="entry name" value="EAL"/>
    <property type="match status" value="1"/>
</dbReference>
<dbReference type="SUPFAM" id="SSF141868">
    <property type="entry name" value="EAL domain-like"/>
    <property type="match status" value="1"/>
</dbReference>
<dbReference type="EMBL" id="FZOT01000031">
    <property type="protein sequence ID" value="SNT37515.1"/>
    <property type="molecule type" value="Genomic_DNA"/>
</dbReference>
<dbReference type="SMART" id="SM00091">
    <property type="entry name" value="PAS"/>
    <property type="match status" value="2"/>
</dbReference>
<dbReference type="InterPro" id="IPR000700">
    <property type="entry name" value="PAS-assoc_C"/>
</dbReference>
<dbReference type="InterPro" id="IPR035919">
    <property type="entry name" value="EAL_sf"/>
</dbReference>
<dbReference type="InterPro" id="IPR000160">
    <property type="entry name" value="GGDEF_dom"/>
</dbReference>
<evidence type="ECO:0000259" key="3">
    <source>
        <dbReference type="PROSITE" id="PS50887"/>
    </source>
</evidence>
<dbReference type="NCBIfam" id="TIGR00229">
    <property type="entry name" value="sensory_box"/>
    <property type="match status" value="3"/>
</dbReference>
<dbReference type="CDD" id="cd00130">
    <property type="entry name" value="PAS"/>
    <property type="match status" value="3"/>
</dbReference>
<proteinExistence type="predicted"/>
<feature type="domain" description="PAC" evidence="1">
    <location>
        <begin position="46"/>
        <end position="98"/>
    </location>
</feature>
<organism evidence="4 5">
    <name type="scientific">Noviherbaspirillum humi</name>
    <dbReference type="NCBI Taxonomy" id="1688639"/>
    <lineage>
        <taxon>Bacteria</taxon>
        <taxon>Pseudomonadati</taxon>
        <taxon>Pseudomonadota</taxon>
        <taxon>Betaproteobacteria</taxon>
        <taxon>Burkholderiales</taxon>
        <taxon>Oxalobacteraceae</taxon>
        <taxon>Noviherbaspirillum</taxon>
    </lineage>
</organism>
<dbReference type="PANTHER" id="PTHR44757">
    <property type="entry name" value="DIGUANYLATE CYCLASE DGCP"/>
    <property type="match status" value="1"/>
</dbReference>
<accession>A0A239M4C1</accession>
<dbReference type="InterPro" id="IPR029787">
    <property type="entry name" value="Nucleotide_cyclase"/>
</dbReference>
<dbReference type="InterPro" id="IPR035965">
    <property type="entry name" value="PAS-like_dom_sf"/>
</dbReference>
<evidence type="ECO:0000313" key="4">
    <source>
        <dbReference type="EMBL" id="SNT37515.1"/>
    </source>
</evidence>